<proteinExistence type="predicted"/>
<name>A0A6J5LHC8_9CAUD</name>
<dbReference type="EMBL" id="LR796274">
    <property type="protein sequence ID" value="CAB4133591.1"/>
    <property type="molecule type" value="Genomic_DNA"/>
</dbReference>
<accession>A0A6J5LHC8</accession>
<sequence length="139" mass="15082">MKRVYSTANGKQINIDSLIAQNEDTIAVGNMKVNARGDQLGAGGKVEVPREKVMNDYYKLNTPVAVDNPPQPHQVNAKKDLVDDWVEEPIQQKTIDESTDAATPPAPEKPALRGSLADSIAKNKPAEKEVPKKAGPSRI</sequence>
<protein>
    <submittedName>
        <fullName evidence="2">Uncharacterized protein</fullName>
    </submittedName>
</protein>
<reference evidence="2" key="1">
    <citation type="submission" date="2020-04" db="EMBL/GenBank/DDBJ databases">
        <authorList>
            <person name="Chiriac C."/>
            <person name="Salcher M."/>
            <person name="Ghai R."/>
            <person name="Kavagutti S V."/>
        </authorList>
    </citation>
    <scope>NUCLEOTIDE SEQUENCE</scope>
</reference>
<organism evidence="2">
    <name type="scientific">uncultured Caudovirales phage</name>
    <dbReference type="NCBI Taxonomy" id="2100421"/>
    <lineage>
        <taxon>Viruses</taxon>
        <taxon>Duplodnaviria</taxon>
        <taxon>Heunggongvirae</taxon>
        <taxon>Uroviricota</taxon>
        <taxon>Caudoviricetes</taxon>
        <taxon>Peduoviridae</taxon>
        <taxon>Maltschvirus</taxon>
        <taxon>Maltschvirus maltsch</taxon>
    </lineage>
</organism>
<evidence type="ECO:0000313" key="2">
    <source>
        <dbReference type="EMBL" id="CAB4133591.1"/>
    </source>
</evidence>
<feature type="region of interest" description="Disordered" evidence="1">
    <location>
        <begin position="90"/>
        <end position="139"/>
    </location>
</feature>
<gene>
    <name evidence="2" type="ORF">UFOVP257_313</name>
</gene>
<evidence type="ECO:0000256" key="1">
    <source>
        <dbReference type="SAM" id="MobiDB-lite"/>
    </source>
</evidence>